<name>A0AAJ0DHM8_9PEZI</name>
<evidence type="ECO:0000256" key="3">
    <source>
        <dbReference type="ARBA" id="ARBA00022771"/>
    </source>
</evidence>
<dbReference type="SMART" id="SM00355">
    <property type="entry name" value="ZnF_C2H2"/>
    <property type="match status" value="3"/>
</dbReference>
<evidence type="ECO:0000256" key="1">
    <source>
        <dbReference type="ARBA" id="ARBA00004123"/>
    </source>
</evidence>
<keyword evidence="2" id="KW-0479">Metal-binding</keyword>
<dbReference type="Gene3D" id="3.30.160.60">
    <property type="entry name" value="Classic Zinc Finger"/>
    <property type="match status" value="1"/>
</dbReference>
<feature type="compositionally biased region" description="Acidic residues" evidence="8">
    <location>
        <begin position="679"/>
        <end position="697"/>
    </location>
</feature>
<accession>A0AAJ0DHM8</accession>
<dbReference type="PANTHER" id="PTHR46179">
    <property type="entry name" value="ZINC FINGER PROTEIN"/>
    <property type="match status" value="1"/>
</dbReference>
<keyword evidence="5" id="KW-0805">Transcription regulation</keyword>
<evidence type="ECO:0000256" key="8">
    <source>
        <dbReference type="SAM" id="MobiDB-lite"/>
    </source>
</evidence>
<feature type="compositionally biased region" description="Pro residues" evidence="8">
    <location>
        <begin position="369"/>
        <end position="382"/>
    </location>
</feature>
<proteinExistence type="predicted"/>
<evidence type="ECO:0000256" key="2">
    <source>
        <dbReference type="ARBA" id="ARBA00022723"/>
    </source>
</evidence>
<sequence length="697" mass="78560">MEVRKILPRATPSGAERESEGATAEALRNGNGVVDNARPERVTGWRYANVMEEDGVPKRKRQHMEENSPAAHPLPSLRQLMPPSSQQQPLHDNERAGPARLIRTGFNAYSQPGTFRFLAPRPPRDFPPALHNDPRELSFAQVEPELMELFRHAYHLRHHVRPRRLSNAVWSDHIFFNDTYAIDSILRQWISRYEPGVLHYPASSLYKQCLWIFFNRSIQVSESTSAFRHMVDDGLHFLRTFENELGATGDRSVLLVPIFILGSTSFYPGQRQEIWTSLNRLDPSYSVDAVMHAAKSLERIWEMMDDGRAGATWDWEKYQAHEYTAAQADRSLIELLWDPLAPPPPPQPARVRSPETYEFDPGRFRAAPVPIPQAPLPPPRDPSQPKREEGEEQSPPHPNSQSRHVSSASVDAESMRVDANQEAGHPYAEAASTPRPFIAPPPPPQNMHQHNDIIQVLQRKPTKSGKSSVPPCTSCGKELKNPSDAQKHYLQHSKPYRCSEPGCTRTQGFATENDLQRHRKSVHGASPRIGNKIGYICAACPDPSDGTHRKWWPRLDNFKAHIRRKHTGADEEHLIQLSASARRPDDVYSEHSYSSSHIRTPNDGRYHQSLRSNRGESMYTEQNSPYGQNYPRSKSEGNDDNGELEHGETQGDGDGDNSDTADQTPKTESDVSSSGGDAMDVEQEDEQENGDGDGEDE</sequence>
<dbReference type="GO" id="GO:0008270">
    <property type="term" value="F:zinc ion binding"/>
    <property type="evidence" value="ECO:0007669"/>
    <property type="project" value="UniProtKB-KW"/>
</dbReference>
<feature type="region of interest" description="Disordered" evidence="8">
    <location>
        <begin position="54"/>
        <end position="92"/>
    </location>
</feature>
<dbReference type="Proteomes" id="UP001271007">
    <property type="component" value="Unassembled WGS sequence"/>
</dbReference>
<feature type="region of interest" description="Disordered" evidence="8">
    <location>
        <begin position="360"/>
        <end position="415"/>
    </location>
</feature>
<feature type="compositionally biased region" description="Polar residues" evidence="8">
    <location>
        <begin position="619"/>
        <end position="632"/>
    </location>
</feature>
<keyword evidence="4" id="KW-0862">Zinc</keyword>
<keyword evidence="11" id="KW-1185">Reference proteome</keyword>
<evidence type="ECO:0000313" key="10">
    <source>
        <dbReference type="EMBL" id="KAK3050451.1"/>
    </source>
</evidence>
<reference evidence="10" key="1">
    <citation type="submission" date="2023-04" db="EMBL/GenBank/DDBJ databases">
        <title>Black Yeasts Isolated from many extreme environments.</title>
        <authorList>
            <person name="Coleine C."/>
            <person name="Stajich J.E."/>
            <person name="Selbmann L."/>
        </authorList>
    </citation>
    <scope>NUCLEOTIDE SEQUENCE</scope>
    <source>
        <strain evidence="10">CCFEE 5312</strain>
    </source>
</reference>
<dbReference type="InterPro" id="IPR021858">
    <property type="entry name" value="Fun_TF"/>
</dbReference>
<keyword evidence="3" id="KW-0863">Zinc-finger</keyword>
<keyword evidence="7" id="KW-0539">Nucleus</keyword>
<comment type="caution">
    <text evidence="10">The sequence shown here is derived from an EMBL/GenBank/DDBJ whole genome shotgun (WGS) entry which is preliminary data.</text>
</comment>
<dbReference type="InterPro" id="IPR013087">
    <property type="entry name" value="Znf_C2H2_type"/>
</dbReference>
<evidence type="ECO:0000256" key="6">
    <source>
        <dbReference type="ARBA" id="ARBA00023163"/>
    </source>
</evidence>
<organism evidence="10 11">
    <name type="scientific">Extremus antarcticus</name>
    <dbReference type="NCBI Taxonomy" id="702011"/>
    <lineage>
        <taxon>Eukaryota</taxon>
        <taxon>Fungi</taxon>
        <taxon>Dikarya</taxon>
        <taxon>Ascomycota</taxon>
        <taxon>Pezizomycotina</taxon>
        <taxon>Dothideomycetes</taxon>
        <taxon>Dothideomycetidae</taxon>
        <taxon>Mycosphaerellales</taxon>
        <taxon>Extremaceae</taxon>
        <taxon>Extremus</taxon>
    </lineage>
</organism>
<dbReference type="GO" id="GO:0005634">
    <property type="term" value="C:nucleus"/>
    <property type="evidence" value="ECO:0007669"/>
    <property type="project" value="UniProtKB-SubCell"/>
</dbReference>
<evidence type="ECO:0000256" key="5">
    <source>
        <dbReference type="ARBA" id="ARBA00023015"/>
    </source>
</evidence>
<evidence type="ECO:0000256" key="4">
    <source>
        <dbReference type="ARBA" id="ARBA00022833"/>
    </source>
</evidence>
<dbReference type="EMBL" id="JAWDJX010000032">
    <property type="protein sequence ID" value="KAK3050451.1"/>
    <property type="molecule type" value="Genomic_DNA"/>
</dbReference>
<feature type="compositionally biased region" description="Basic and acidic residues" evidence="8">
    <location>
        <begin position="633"/>
        <end position="649"/>
    </location>
</feature>
<feature type="compositionally biased region" description="Polar residues" evidence="8">
    <location>
        <begin position="660"/>
        <end position="675"/>
    </location>
</feature>
<dbReference type="InterPro" id="IPR051061">
    <property type="entry name" value="Zinc_finger_trans_reg"/>
</dbReference>
<feature type="compositionally biased region" description="Low complexity" evidence="8">
    <location>
        <begin position="73"/>
        <end position="90"/>
    </location>
</feature>
<keyword evidence="6" id="KW-0804">Transcription</keyword>
<evidence type="ECO:0000313" key="11">
    <source>
        <dbReference type="Proteomes" id="UP001271007"/>
    </source>
</evidence>
<dbReference type="GO" id="GO:0006357">
    <property type="term" value="P:regulation of transcription by RNA polymerase II"/>
    <property type="evidence" value="ECO:0007669"/>
    <property type="project" value="TreeGrafter"/>
</dbReference>
<evidence type="ECO:0000256" key="7">
    <source>
        <dbReference type="ARBA" id="ARBA00023242"/>
    </source>
</evidence>
<feature type="region of interest" description="Disordered" evidence="8">
    <location>
        <begin position="573"/>
        <end position="697"/>
    </location>
</feature>
<dbReference type="AlphaFoldDB" id="A0AAJ0DHM8"/>
<protein>
    <recommendedName>
        <fullName evidence="9">C2H2-type domain-containing protein</fullName>
    </recommendedName>
</protein>
<feature type="compositionally biased region" description="Polar residues" evidence="8">
    <location>
        <begin position="399"/>
        <end position="409"/>
    </location>
</feature>
<dbReference type="PANTHER" id="PTHR46179:SF13">
    <property type="entry name" value="C2H2-TYPE DOMAIN-CONTAINING PROTEIN"/>
    <property type="match status" value="1"/>
</dbReference>
<dbReference type="PROSITE" id="PS00028">
    <property type="entry name" value="ZINC_FINGER_C2H2_1"/>
    <property type="match status" value="1"/>
</dbReference>
<comment type="subcellular location">
    <subcellularLocation>
        <location evidence="1">Nucleus</location>
    </subcellularLocation>
</comment>
<feature type="domain" description="C2H2-type" evidence="9">
    <location>
        <begin position="472"/>
        <end position="492"/>
    </location>
</feature>
<dbReference type="Pfam" id="PF11951">
    <property type="entry name" value="Fungal_trans_2"/>
    <property type="match status" value="1"/>
</dbReference>
<gene>
    <name evidence="10" type="ORF">LTR09_008362</name>
</gene>
<evidence type="ECO:0000259" key="9">
    <source>
        <dbReference type="PROSITE" id="PS00028"/>
    </source>
</evidence>
<feature type="region of interest" description="Disordered" evidence="8">
    <location>
        <begin position="1"/>
        <end position="36"/>
    </location>
</feature>